<sequence>MKRSKKLQVPVSGNSSITNFFVRTNNESCDLESPHPPTKRFKQRASGFDSSWK</sequence>
<evidence type="ECO:0000256" key="1">
    <source>
        <dbReference type="SAM" id="MobiDB-lite"/>
    </source>
</evidence>
<proteinExistence type="predicted"/>
<gene>
    <name evidence="2" type="ORF">DPMN_016000</name>
</gene>
<keyword evidence="3" id="KW-1185">Reference proteome</keyword>
<reference evidence="2" key="1">
    <citation type="journal article" date="2019" name="bioRxiv">
        <title>The Genome of the Zebra Mussel, Dreissena polymorpha: A Resource for Invasive Species Research.</title>
        <authorList>
            <person name="McCartney M.A."/>
            <person name="Auch B."/>
            <person name="Kono T."/>
            <person name="Mallez S."/>
            <person name="Zhang Y."/>
            <person name="Obille A."/>
            <person name="Becker A."/>
            <person name="Abrahante J.E."/>
            <person name="Garbe J."/>
            <person name="Badalamenti J.P."/>
            <person name="Herman A."/>
            <person name="Mangelson H."/>
            <person name="Liachko I."/>
            <person name="Sullivan S."/>
            <person name="Sone E.D."/>
            <person name="Koren S."/>
            <person name="Silverstein K.A.T."/>
            <person name="Beckman K.B."/>
            <person name="Gohl D.M."/>
        </authorList>
    </citation>
    <scope>NUCLEOTIDE SEQUENCE</scope>
    <source>
        <strain evidence="2">Duluth1</strain>
        <tissue evidence="2">Whole animal</tissue>
    </source>
</reference>
<accession>A0A9D4NA98</accession>
<dbReference type="Proteomes" id="UP000828390">
    <property type="component" value="Unassembled WGS sequence"/>
</dbReference>
<reference evidence="2" key="2">
    <citation type="submission" date="2020-11" db="EMBL/GenBank/DDBJ databases">
        <authorList>
            <person name="McCartney M.A."/>
            <person name="Auch B."/>
            <person name="Kono T."/>
            <person name="Mallez S."/>
            <person name="Becker A."/>
            <person name="Gohl D.M."/>
            <person name="Silverstein K.A.T."/>
            <person name="Koren S."/>
            <person name="Bechman K.B."/>
            <person name="Herman A."/>
            <person name="Abrahante J.E."/>
            <person name="Garbe J."/>
        </authorList>
    </citation>
    <scope>NUCLEOTIDE SEQUENCE</scope>
    <source>
        <strain evidence="2">Duluth1</strain>
        <tissue evidence="2">Whole animal</tissue>
    </source>
</reference>
<feature type="region of interest" description="Disordered" evidence="1">
    <location>
        <begin position="28"/>
        <end position="53"/>
    </location>
</feature>
<organism evidence="2 3">
    <name type="scientific">Dreissena polymorpha</name>
    <name type="common">Zebra mussel</name>
    <name type="synonym">Mytilus polymorpha</name>
    <dbReference type="NCBI Taxonomy" id="45954"/>
    <lineage>
        <taxon>Eukaryota</taxon>
        <taxon>Metazoa</taxon>
        <taxon>Spiralia</taxon>
        <taxon>Lophotrochozoa</taxon>
        <taxon>Mollusca</taxon>
        <taxon>Bivalvia</taxon>
        <taxon>Autobranchia</taxon>
        <taxon>Heteroconchia</taxon>
        <taxon>Euheterodonta</taxon>
        <taxon>Imparidentia</taxon>
        <taxon>Neoheterodontei</taxon>
        <taxon>Myida</taxon>
        <taxon>Dreissenoidea</taxon>
        <taxon>Dreissenidae</taxon>
        <taxon>Dreissena</taxon>
    </lineage>
</organism>
<name>A0A9D4NA98_DREPO</name>
<evidence type="ECO:0000313" key="2">
    <source>
        <dbReference type="EMBL" id="KAH3891890.1"/>
    </source>
</evidence>
<dbReference type="AlphaFoldDB" id="A0A9D4NA98"/>
<dbReference type="EMBL" id="JAIWYP010000001">
    <property type="protein sequence ID" value="KAH3891890.1"/>
    <property type="molecule type" value="Genomic_DNA"/>
</dbReference>
<evidence type="ECO:0000313" key="3">
    <source>
        <dbReference type="Proteomes" id="UP000828390"/>
    </source>
</evidence>
<comment type="caution">
    <text evidence="2">The sequence shown here is derived from an EMBL/GenBank/DDBJ whole genome shotgun (WGS) entry which is preliminary data.</text>
</comment>
<protein>
    <submittedName>
        <fullName evidence="2">Uncharacterized protein</fullName>
    </submittedName>
</protein>